<name>A0AAE1A409_9GAST</name>
<evidence type="ECO:0000313" key="2">
    <source>
        <dbReference type="Proteomes" id="UP001283361"/>
    </source>
</evidence>
<gene>
    <name evidence="1" type="ORF">RRG08_052050</name>
</gene>
<evidence type="ECO:0000313" key="1">
    <source>
        <dbReference type="EMBL" id="KAK3780893.1"/>
    </source>
</evidence>
<keyword evidence="2" id="KW-1185">Reference proteome</keyword>
<protein>
    <submittedName>
        <fullName evidence="1">Uncharacterized protein</fullName>
    </submittedName>
</protein>
<dbReference type="Proteomes" id="UP001283361">
    <property type="component" value="Unassembled WGS sequence"/>
</dbReference>
<proteinExistence type="predicted"/>
<sequence>MRSQSDAPCRHLSPCTASSLGLGMASRLMAGYTEHPLCLHCCSGYLNKAESWQLSTRLLLIRVAISGPQDRVICPIFLVGQSYLTSPILLLLDHRTLSRQLVDKASFKSTLYGSGNLYFNRSCLQLYWNKSHRTVFSCGHRAKLCTQ</sequence>
<organism evidence="1 2">
    <name type="scientific">Elysia crispata</name>
    <name type="common">lettuce slug</name>
    <dbReference type="NCBI Taxonomy" id="231223"/>
    <lineage>
        <taxon>Eukaryota</taxon>
        <taxon>Metazoa</taxon>
        <taxon>Spiralia</taxon>
        <taxon>Lophotrochozoa</taxon>
        <taxon>Mollusca</taxon>
        <taxon>Gastropoda</taxon>
        <taxon>Heterobranchia</taxon>
        <taxon>Euthyneura</taxon>
        <taxon>Panpulmonata</taxon>
        <taxon>Sacoglossa</taxon>
        <taxon>Placobranchoidea</taxon>
        <taxon>Plakobranchidae</taxon>
        <taxon>Elysia</taxon>
    </lineage>
</organism>
<dbReference type="EMBL" id="JAWDGP010002675">
    <property type="protein sequence ID" value="KAK3780893.1"/>
    <property type="molecule type" value="Genomic_DNA"/>
</dbReference>
<accession>A0AAE1A409</accession>
<dbReference type="AlphaFoldDB" id="A0AAE1A409"/>
<comment type="caution">
    <text evidence="1">The sequence shown here is derived from an EMBL/GenBank/DDBJ whole genome shotgun (WGS) entry which is preliminary data.</text>
</comment>
<reference evidence="1" key="1">
    <citation type="journal article" date="2023" name="G3 (Bethesda)">
        <title>A reference genome for the long-term kleptoplast-retaining sea slug Elysia crispata morphotype clarki.</title>
        <authorList>
            <person name="Eastman K.E."/>
            <person name="Pendleton A.L."/>
            <person name="Shaikh M.A."/>
            <person name="Suttiyut T."/>
            <person name="Ogas R."/>
            <person name="Tomko P."/>
            <person name="Gavelis G."/>
            <person name="Widhalm J.R."/>
            <person name="Wisecaver J.H."/>
        </authorList>
    </citation>
    <scope>NUCLEOTIDE SEQUENCE</scope>
    <source>
        <strain evidence="1">ECLA1</strain>
    </source>
</reference>